<sequence length="182" mass="21761">MNQREIYVLTIVLIWIMFLTITGLLAWIYHNKIKGLKTIRQEYETKIKEYQKTFSLSVQNIKYELPQDQTCYYFSSADLYLKKIKKNNKPAKIDYKFMYKAKKLSKVEGQVYLTNKYLLVEYGEFQIKTKIDEIVSIYQFTFFNGVEWIKGIEILLNEIRILVDTKDINLLFAYKALKGEKQ</sequence>
<evidence type="ECO:0000313" key="3">
    <source>
        <dbReference type="Proteomes" id="UP000019267"/>
    </source>
</evidence>
<reference evidence="2 3" key="1">
    <citation type="journal article" date="2014" name="Genome Biol. Evol.">
        <title>Molecular evolution of the substrate utilization strategies and putative virulence factors in mosquito-associated Spiroplasma species.</title>
        <authorList>
            <person name="Chang T.H."/>
            <person name="Lo W.S."/>
            <person name="Ku C."/>
            <person name="Chen L.L."/>
            <person name="Kuo C.H."/>
        </authorList>
    </citation>
    <scope>NUCLEOTIDE SEQUENCE [LARGE SCALE GENOMIC DNA]</scope>
    <source>
        <strain evidence="2">AES-1</strain>
    </source>
</reference>
<evidence type="ECO:0008006" key="4">
    <source>
        <dbReference type="Google" id="ProtNLM"/>
    </source>
</evidence>
<accession>W6AH12</accession>
<dbReference type="EMBL" id="CP006681">
    <property type="protein sequence ID" value="AHI52979.1"/>
    <property type="molecule type" value="Genomic_DNA"/>
</dbReference>
<dbReference type="STRING" id="1276246.SCULI_v1c06380"/>
<keyword evidence="1" id="KW-0812">Transmembrane</keyword>
<dbReference type="AlphaFoldDB" id="W6AH12"/>
<protein>
    <recommendedName>
        <fullName evidence="4">Transmembrane protein</fullName>
    </recommendedName>
</protein>
<name>W6AH12_9MOLU</name>
<feature type="transmembrane region" description="Helical" evidence="1">
    <location>
        <begin position="6"/>
        <end position="29"/>
    </location>
</feature>
<keyword evidence="1" id="KW-1133">Transmembrane helix</keyword>
<dbReference type="HOGENOM" id="CLU_1371475_0_0_14"/>
<keyword evidence="3" id="KW-1185">Reference proteome</keyword>
<dbReference type="RefSeq" id="WP_025363214.1">
    <property type="nucleotide sequence ID" value="NZ_CP006681.1"/>
</dbReference>
<dbReference type="OrthoDB" id="389596at2"/>
<dbReference type="KEGG" id="scq:SCULI_v1c06380"/>
<gene>
    <name evidence="2" type="ORF">SCULI_v1c06380</name>
</gene>
<proteinExistence type="predicted"/>
<dbReference type="Proteomes" id="UP000019267">
    <property type="component" value="Chromosome"/>
</dbReference>
<organism evidence="2 3">
    <name type="scientific">Spiroplasma culicicola AES-1</name>
    <dbReference type="NCBI Taxonomy" id="1276246"/>
    <lineage>
        <taxon>Bacteria</taxon>
        <taxon>Bacillati</taxon>
        <taxon>Mycoplasmatota</taxon>
        <taxon>Mollicutes</taxon>
        <taxon>Entomoplasmatales</taxon>
        <taxon>Spiroplasmataceae</taxon>
        <taxon>Spiroplasma</taxon>
    </lineage>
</organism>
<dbReference type="PATRIC" id="fig|1276246.3.peg.637"/>
<evidence type="ECO:0000256" key="1">
    <source>
        <dbReference type="SAM" id="Phobius"/>
    </source>
</evidence>
<evidence type="ECO:0000313" key="2">
    <source>
        <dbReference type="EMBL" id="AHI52979.1"/>
    </source>
</evidence>
<keyword evidence="1" id="KW-0472">Membrane</keyword>